<feature type="region of interest" description="Disordered" evidence="2">
    <location>
        <begin position="1180"/>
        <end position="1210"/>
    </location>
</feature>
<organism evidence="3 4">
    <name type="scientific">Volvox reticuliferus</name>
    <dbReference type="NCBI Taxonomy" id="1737510"/>
    <lineage>
        <taxon>Eukaryota</taxon>
        <taxon>Viridiplantae</taxon>
        <taxon>Chlorophyta</taxon>
        <taxon>core chlorophytes</taxon>
        <taxon>Chlorophyceae</taxon>
        <taxon>CS clade</taxon>
        <taxon>Chlamydomonadales</taxon>
        <taxon>Volvocaceae</taxon>
        <taxon>Volvox</taxon>
    </lineage>
</organism>
<reference evidence="3" key="1">
    <citation type="journal article" date="2021" name="Proc. Natl. Acad. Sci. U.S.A.">
        <title>Three genomes in the algal genus Volvox reveal the fate of a haploid sex-determining region after a transition to homothallism.</title>
        <authorList>
            <person name="Yamamoto K."/>
            <person name="Hamaji T."/>
            <person name="Kawai-Toyooka H."/>
            <person name="Matsuzaki R."/>
            <person name="Takahashi F."/>
            <person name="Nishimura Y."/>
            <person name="Kawachi M."/>
            <person name="Noguchi H."/>
            <person name="Minakuchi Y."/>
            <person name="Umen J.G."/>
            <person name="Toyoda A."/>
            <person name="Nozaki H."/>
        </authorList>
    </citation>
    <scope>NUCLEOTIDE SEQUENCE</scope>
    <source>
        <strain evidence="3">NIES-3785</strain>
    </source>
</reference>
<feature type="compositionally biased region" description="Low complexity" evidence="2">
    <location>
        <begin position="1390"/>
        <end position="1400"/>
    </location>
</feature>
<name>A0A8J4LTR2_9CHLO</name>
<feature type="compositionally biased region" description="Basic and acidic residues" evidence="2">
    <location>
        <begin position="1353"/>
        <end position="1362"/>
    </location>
</feature>
<evidence type="ECO:0000256" key="1">
    <source>
        <dbReference type="SAM" id="Coils"/>
    </source>
</evidence>
<accession>A0A8J4LTR2</accession>
<feature type="region of interest" description="Disordered" evidence="2">
    <location>
        <begin position="1120"/>
        <end position="1139"/>
    </location>
</feature>
<dbReference type="PANTHER" id="PTHR34452">
    <property type="entry name" value="MYOSIN HEAVY CHAIN-RELATED PROTEIN"/>
    <property type="match status" value="1"/>
</dbReference>
<feature type="region of interest" description="Disordered" evidence="2">
    <location>
        <begin position="1352"/>
        <end position="1400"/>
    </location>
</feature>
<evidence type="ECO:0000313" key="4">
    <source>
        <dbReference type="Proteomes" id="UP000722791"/>
    </source>
</evidence>
<evidence type="ECO:0000313" key="3">
    <source>
        <dbReference type="EMBL" id="GIM09624.1"/>
    </source>
</evidence>
<feature type="region of interest" description="Disordered" evidence="2">
    <location>
        <begin position="2159"/>
        <end position="2179"/>
    </location>
</feature>
<sequence length="2413" mass="257104">MGPGDAKTAVTGSLNTGRGSNVHDTLAGTDPVTSRSINVTARYNGAAEAGEVVTADIAELISELQMMLNEANEHQEGNSRSSQLVPVGGARWREVHSRLMSQAGLPSYPLDSSSSLEVVELQAQLQQSSNALKSSQQQLETLSARVEELEASLEAEVERMVASVQMELKATHERHQVELQELQGRLQVQEEAAAEVAAAASAREAAFQESLRAAHHAAQQAKDATEAERNICRQLQLRLHAYEDLWWKLQMELPLNVVPECMAETEADAEDFASRSLQRLPLAPRPESLLDAARALRGHLRDQTARSAAAADSVAAAAAAAAADAAAWRARAERAEVDAAVASLVAEERRNSLGATVAELQEEAAALHAGLTSDLEQRQAQVSELAAINTELEARVVQLNSEVSSLCNLQNALQAELLESGERHVALRLEISNLQDELLQARAQKDALAGEVSDLREELQDLRDQKTDIESHILKMDGELRSARATENAQCLSLLEERRQWEEERMRMQEERTRLAVLAAELLVAVEGSDVRSRGCATQTAAALEETLRAAAVHLAETRRGFELEQEKLRLQVTELYERLGQARARLLAEAARHKEMREAERAAEHAVQAALRDEAASATAAALCSRAFRAVERAAAVTDAADAAAVLAAAQDHVAQHTARAICSHVMRRVEAHDAKAAAMDMALRQAQAEKLHADALAALAAARLADQASAAAGAQAMVAQLAESQHARDELSIRLAEVQQRLEHEEAVREILTVQLNEALAANAGAVAAAEAAQGRLEAVETAVAQLQAKLATVKQERRESGEALQNQLTELLAAQVVSEEKLASALCELEALRQQLNAARSERQHLEGDLVAAQRAMTELSDQLTKVKASSVELQVQVEVSREEREGLTMQLAEAQAASAELQGRIAAADAFSSNLLVQMTAARDAMLLQQQQQHLAAELEREQWTSELALVQSARQASESECALLEAKVRGLCAELEVAQAELQKTLSDLEHEQAQHVPVKLYIESQQAAPASPQDQLRLDLVCAKTAGVPVAVDTGTSTSADCRWTRVAGPLSHRLNLDGTAECGAEAAEGAAYAASGSAQQMRADGGSDDAVLAAGTSTEGCTSGIVHASLSRCSTDQPQYDQRHSYSEPDGPTRCVTEAISVTNVIPAPITALPQPESSLFLLPERVVGSREEQKGECSLVAQDSPRRRHSSSLAPVTEAGTQDLGAGLDGEAVLSKRELDLCLRLSMLRDMLEAEREANAARIVTLRALWSAERNELQRQLEALAAVAATSPCDRAGCCVRANDNPAALLQACLQETNPEQLLKQRSISGTWELPPCTALVQKSSAPTIGDVNGGASVVMAGDQAGRRVSEPQRQRAGLPPLPPCVHDAQQHSHHRPYLERSSSQNSDSSTGSSSYWLPAAAVVAAAAADYDLYHEPIWMANAAFGSAVSLGCPSAATSAAPSETQVMDLAETIATLRAELAASQDALRKERSTVKPGSRAEPTSRGSGAEAMLGRNVDGCCRTALMAGPVPKSEGSALLPSASMVKVAVLPGPQTHGSESDPISELVHALEMERTEHAVRQLVLRALCAVERRALQRELADAYAARAIAEADANEVRGRLSALLMAHERVCGEVEVLRAARDELEAELVPSKRALERLRTHNEQLRMEASEAAIQRAADADKAAAVAVDAVARIAASETREEVVMAARCAALAARCEDPEVQLHVAGTVSPQLGAASEAEMGLGLVESSTSQLAAQVLELRSELASSASALERLRMDYASARQDRQWLQQQLASLLVQTAVAQDAAAELCSSLHAASSDLDARRETALAQAKSAAARQQLARASVDGWQRAVETQAWERQALVLQEQLAQIVRAARTDLSLLATAMGGSVMTSPQEATDGSVAFSPTAALPLELAAGTLRSSLSEVTATNALLQGAGWAGMGRRCFSDMDVSSLAKRAGKAAATVRLLAAQQQQHQSPGRDGIFALSAGLSPLRQRDAGDGNFGRVPFLSGLAPIAVHHFALLQGRDAWNPCTADCLGTKMEQICCRQRWGSACAEGARSTTTATVTAATPRLADGAAVGVEAAAVPSSYQTQPQPRRQVLRLHGYQQQFGLASNPDVPTPSEMAYSPVTSPSSTGCLEPCRRSQSAGGMLTIFAGPKPSSTAPLLRLEEEVEEEGDQEQEAQDQMEREREGWLPEGYEVPEAGEGAGQEDEGLPYSGYHAVLEDITRGPGVSLGRVASETDMHLFYNPMFATFQETAGGGAGAGRRCLQVLPASARMASDDASYVTDLQAALAGACPTGDCTLPAAAGQAYPSRPQALNSRRGAGAVFARMRRLSADHRAGESTRALLLQRIPVWQMPSSRTQPVSLAGTPPSGPDLISAYSAGGADGGERLVPVSRSNPVVKLYKKISKRLSNTSRENREGL</sequence>
<feature type="region of interest" description="Disordered" evidence="2">
    <location>
        <begin position="1"/>
        <end position="31"/>
    </location>
</feature>
<keyword evidence="1" id="KW-0175">Coiled coil</keyword>
<dbReference type="Proteomes" id="UP000722791">
    <property type="component" value="Unassembled WGS sequence"/>
</dbReference>
<feature type="coiled-coil region" evidence="1">
    <location>
        <begin position="118"/>
        <end position="199"/>
    </location>
</feature>
<feature type="compositionally biased region" description="Acidic residues" evidence="2">
    <location>
        <begin position="2159"/>
        <end position="2173"/>
    </location>
</feature>
<comment type="caution">
    <text evidence="3">The sequence shown here is derived from an EMBL/GenBank/DDBJ whole genome shotgun (WGS) entry which is preliminary data.</text>
</comment>
<feature type="coiled-coil region" evidence="1">
    <location>
        <begin position="375"/>
        <end position="512"/>
    </location>
</feature>
<feature type="region of interest" description="Disordered" evidence="2">
    <location>
        <begin position="1473"/>
        <end position="1500"/>
    </location>
</feature>
<dbReference type="PANTHER" id="PTHR34452:SF7">
    <property type="entry name" value="MYOSIN HEAVY CHAIN-RELATED PROTEIN"/>
    <property type="match status" value="1"/>
</dbReference>
<dbReference type="EMBL" id="BNCQ01000032">
    <property type="protein sequence ID" value="GIM09624.1"/>
    <property type="molecule type" value="Genomic_DNA"/>
</dbReference>
<feature type="compositionally biased region" description="Polar residues" evidence="2">
    <location>
        <begin position="10"/>
        <end position="23"/>
    </location>
</feature>
<gene>
    <name evidence="3" type="ORF">Vretimale_13471</name>
</gene>
<evidence type="ECO:0000256" key="2">
    <source>
        <dbReference type="SAM" id="MobiDB-lite"/>
    </source>
</evidence>
<feature type="coiled-coil region" evidence="1">
    <location>
        <begin position="723"/>
        <end position="908"/>
    </location>
</feature>
<feature type="coiled-coil region" evidence="1">
    <location>
        <begin position="966"/>
        <end position="1000"/>
    </location>
</feature>
<feature type="coiled-coil region" evidence="1">
    <location>
        <begin position="1581"/>
        <end position="1664"/>
    </location>
</feature>
<protein>
    <submittedName>
        <fullName evidence="3">Uncharacterized protein</fullName>
    </submittedName>
</protein>
<proteinExistence type="predicted"/>